<feature type="transmembrane region" description="Helical" evidence="7">
    <location>
        <begin position="308"/>
        <end position="331"/>
    </location>
</feature>
<accession>A0ABQ6FWN3</accession>
<dbReference type="PANTHER" id="PTHR30572:SF4">
    <property type="entry name" value="ABC TRANSPORTER PERMEASE YTRF"/>
    <property type="match status" value="1"/>
</dbReference>
<comment type="caution">
    <text evidence="9">The sequence shown here is derived from an EMBL/GenBank/DDBJ whole genome shotgun (WGS) entry which is preliminary data.</text>
</comment>
<dbReference type="InterPro" id="IPR050250">
    <property type="entry name" value="Macrolide_Exporter_MacB"/>
</dbReference>
<name>A0ABQ6FWN3_9CHLR</name>
<dbReference type="Proteomes" id="UP001344906">
    <property type="component" value="Unassembled WGS sequence"/>
</dbReference>
<keyword evidence="10" id="KW-1185">Reference proteome</keyword>
<feature type="transmembrane region" description="Helical" evidence="7">
    <location>
        <begin position="663"/>
        <end position="685"/>
    </location>
</feature>
<dbReference type="EMBL" id="BSRI01000002">
    <property type="protein sequence ID" value="GLV57415.1"/>
    <property type="molecule type" value="Genomic_DNA"/>
</dbReference>
<evidence type="ECO:0000256" key="7">
    <source>
        <dbReference type="SAM" id="Phobius"/>
    </source>
</evidence>
<keyword evidence="5 7" id="KW-0472">Membrane</keyword>
<comment type="similarity">
    <text evidence="6">Belongs to the ABC-4 integral membrane protein family.</text>
</comment>
<feature type="transmembrane region" description="Helical" evidence="7">
    <location>
        <begin position="524"/>
        <end position="545"/>
    </location>
</feature>
<evidence type="ECO:0000256" key="5">
    <source>
        <dbReference type="ARBA" id="ARBA00023136"/>
    </source>
</evidence>
<feature type="transmembrane region" description="Helical" evidence="7">
    <location>
        <begin position="407"/>
        <end position="428"/>
    </location>
</feature>
<evidence type="ECO:0000313" key="9">
    <source>
        <dbReference type="EMBL" id="GLV57415.1"/>
    </source>
</evidence>
<dbReference type="PANTHER" id="PTHR30572">
    <property type="entry name" value="MEMBRANE COMPONENT OF TRANSPORTER-RELATED"/>
    <property type="match status" value="1"/>
</dbReference>
<feature type="transmembrane region" description="Helical" evidence="7">
    <location>
        <begin position="599"/>
        <end position="622"/>
    </location>
</feature>
<evidence type="ECO:0000256" key="1">
    <source>
        <dbReference type="ARBA" id="ARBA00004651"/>
    </source>
</evidence>
<feature type="transmembrane region" description="Helical" evidence="7">
    <location>
        <begin position="1048"/>
        <end position="1070"/>
    </location>
</feature>
<comment type="subcellular location">
    <subcellularLocation>
        <location evidence="1">Cell membrane</location>
        <topology evidence="1">Multi-pass membrane protein</topology>
    </subcellularLocation>
</comment>
<proteinExistence type="inferred from homology"/>
<sequence length="1087" mass="118217">MTQFFGISLDQLTPILLIVTGIIMGGTLILAITNAIFFKIGLRNVSRRRTQMGLIVFALMLSTTLLSGVLATGDVMTSAVQSVAVYNWGNIDELVEGGHGALGTYSQRTYNQVKRHAQTVPDIAAVGADLHDTGLLLADQTSRQVRSNVGALAVLPDSELGFGGLTDAISKRPRRISALPDNAVYLNQSCASLLNARAGDRLYLYSSRWPGRRYTMNVVAIVNNTDIVGDQPVLISNLHTFQKIENEPGRINQILIANRGGGGVNGVALSDQVEDQVERWLPGDVHVIQVKQQGVQTSQNAQDIFSRIFSLFALFALAIGLLLIFLIFVLLAAERRSEMGIARAIGVQRRHLILMYLFEGTVYDLISSLIGLLAGFGLGAALIYFLGPLLARFNFPLKFSFQPHSLLIAYCLGVIFTFLSVALASWLVSRMTVSEAIRDLPEPARVRLPLHEQGTRLYQLSVQLRDCLRPGVRNWRRARRILFEHVPEVALSFLITLTVIGIVPLLAGILLVQQGLNDEEVIPFSLGLSLFVFGGVLLLKTLLLQSVAVYLRLRHRYEKVDFQSWSYWIDGAVAALIGLSWLAYWALPFDALAQLGLPRFQAGIEVFFVAGVMMVLGAVWTLSANARLLTVPFLALFSRIPAIFVVLRLALAYPLQRRLRTGLSVIMFSLVVFAMTVMAIITNAMQNSYVDINTQTGGYDIQATAYFKAIPNLQQSLAAHGISPSDFSAIGVRHTTALGVLQPGAPSPRWSVYPAQVVNGGFLQGYGTHLIARAQGFQSDDAVWQALRQHPDYALIDSSALPYDPNRSYVYDPSAANATTANVPKTPPGFDPNLTFTMSGMSQGDTSFLAVPLWVIGLHGKTATKITVIGVVDNSDSAHFGLYVPQSAYDVSQPGIVPGSTNSPQNQSYYFKVAPGHDLRAVALQLGSAYLDDGLETTVLEDIIWQARGPRILLSNVLLAVVGLVLLLGMAALALIGTRAVIERRQQIGMMRAMGSSRLLIQGAFLLESFLIGALGSILGIALGLILSRNIFAANFFEQYQTGLVFSIPWQQLGLIVAVSFAASLLGAVLPAWQAGRVAPAEALRYS</sequence>
<evidence type="ECO:0000256" key="4">
    <source>
        <dbReference type="ARBA" id="ARBA00022989"/>
    </source>
</evidence>
<gene>
    <name evidence="9" type="ORF">KDH_42510</name>
</gene>
<feature type="transmembrane region" description="Helical" evidence="7">
    <location>
        <begin position="489"/>
        <end position="512"/>
    </location>
</feature>
<feature type="transmembrane region" description="Helical" evidence="7">
    <location>
        <begin position="15"/>
        <end position="40"/>
    </location>
</feature>
<feature type="transmembrane region" description="Helical" evidence="7">
    <location>
        <begin position="52"/>
        <end position="71"/>
    </location>
</feature>
<dbReference type="InterPro" id="IPR003838">
    <property type="entry name" value="ABC3_permease_C"/>
</dbReference>
<feature type="transmembrane region" description="Helical" evidence="7">
    <location>
        <begin position="1003"/>
        <end position="1028"/>
    </location>
</feature>
<evidence type="ECO:0000256" key="3">
    <source>
        <dbReference type="ARBA" id="ARBA00022692"/>
    </source>
</evidence>
<feature type="domain" description="ABC3 transporter permease C-terminal" evidence="8">
    <location>
        <begin position="311"/>
        <end position="432"/>
    </location>
</feature>
<organism evidence="9 10">
    <name type="scientific">Dictyobacter halimunensis</name>
    <dbReference type="NCBI Taxonomy" id="3026934"/>
    <lineage>
        <taxon>Bacteria</taxon>
        <taxon>Bacillati</taxon>
        <taxon>Chloroflexota</taxon>
        <taxon>Ktedonobacteria</taxon>
        <taxon>Ktedonobacterales</taxon>
        <taxon>Dictyobacteraceae</taxon>
        <taxon>Dictyobacter</taxon>
    </lineage>
</organism>
<feature type="domain" description="ABC3 transporter permease C-terminal" evidence="8">
    <location>
        <begin position="961"/>
        <end position="1078"/>
    </location>
</feature>
<evidence type="ECO:0000256" key="6">
    <source>
        <dbReference type="ARBA" id="ARBA00038076"/>
    </source>
</evidence>
<evidence type="ECO:0000259" key="8">
    <source>
        <dbReference type="Pfam" id="PF02687"/>
    </source>
</evidence>
<dbReference type="RefSeq" id="WP_338253341.1">
    <property type="nucleotide sequence ID" value="NZ_BSRI01000002.1"/>
</dbReference>
<reference evidence="9 10" key="1">
    <citation type="submission" date="2023-02" db="EMBL/GenBank/DDBJ databases">
        <title>Dictyobacter halimunensis sp. nov., a new member of the class Ktedonobacteria from forest soil in a geothermal area.</title>
        <authorList>
            <person name="Rachmania M.K."/>
            <person name="Ningsih F."/>
            <person name="Sakai Y."/>
            <person name="Yabe S."/>
            <person name="Yokota A."/>
            <person name="Sjamsuridzal W."/>
        </authorList>
    </citation>
    <scope>NUCLEOTIDE SEQUENCE [LARGE SCALE GENOMIC DNA]</scope>
    <source>
        <strain evidence="9 10">S3.2.2.5</strain>
    </source>
</reference>
<keyword evidence="4 7" id="KW-1133">Transmembrane helix</keyword>
<protein>
    <recommendedName>
        <fullName evidence="8">ABC3 transporter permease C-terminal domain-containing protein</fullName>
    </recommendedName>
</protein>
<feature type="transmembrane region" description="Helical" evidence="7">
    <location>
        <begin position="565"/>
        <end position="587"/>
    </location>
</feature>
<dbReference type="Pfam" id="PF02687">
    <property type="entry name" value="FtsX"/>
    <property type="match status" value="2"/>
</dbReference>
<feature type="transmembrane region" description="Helical" evidence="7">
    <location>
        <begin position="957"/>
        <end position="982"/>
    </location>
</feature>
<feature type="transmembrane region" description="Helical" evidence="7">
    <location>
        <begin position="376"/>
        <end position="395"/>
    </location>
</feature>
<keyword evidence="2" id="KW-1003">Cell membrane</keyword>
<keyword evidence="3 7" id="KW-0812">Transmembrane</keyword>
<evidence type="ECO:0000256" key="2">
    <source>
        <dbReference type="ARBA" id="ARBA00022475"/>
    </source>
</evidence>
<evidence type="ECO:0000313" key="10">
    <source>
        <dbReference type="Proteomes" id="UP001344906"/>
    </source>
</evidence>
<feature type="transmembrane region" description="Helical" evidence="7">
    <location>
        <begin position="628"/>
        <end position="651"/>
    </location>
</feature>